<dbReference type="EMBL" id="UYYF01004880">
    <property type="protein sequence ID" value="VDN07445.1"/>
    <property type="molecule type" value="Genomic_DNA"/>
</dbReference>
<evidence type="ECO:0000313" key="1">
    <source>
        <dbReference type="EMBL" id="VDN07445.1"/>
    </source>
</evidence>
<keyword evidence="2" id="KW-1185">Reference proteome</keyword>
<accession>A0A0N5D9I3</accession>
<dbReference type="WBParaSite" id="TCLT_0000979501-mRNA-1">
    <property type="protein sequence ID" value="TCLT_0000979501-mRNA-1"/>
    <property type="gene ID" value="TCLT_0000979501"/>
</dbReference>
<dbReference type="AlphaFoldDB" id="A0A0N5D9I3"/>
<evidence type="ECO:0000313" key="3">
    <source>
        <dbReference type="WBParaSite" id="TCLT_0000979501-mRNA-1"/>
    </source>
</evidence>
<name>A0A0N5D9I3_THECL</name>
<protein>
    <submittedName>
        <fullName evidence="3">Methyl methanesulfonate-sensitivity protein 22-like</fullName>
    </submittedName>
</protein>
<sequence length="825" mass="95635">MKETQSDIFDLKNELPDWLHVDWMCYNRCPERVTDDYSLPSVQYSLPSVLRLSNFSFNEYLLYTDNGIRTVFRRIRFLYQQIVSGTSDVAIIDLDRSLHYLTAFAQNTELKGGIETLNRIAREFKFFLIQVGTLSQYITHDDLFTKRNVETNYTFHALLIIWMKALRLSSCFKRFDGFEKFYPMGDESSSTEQISMLVKYGLLTCASRTGRPCVCDCLTAAWHQINSLNSEMFWSSMVKLLGLCTGDLNYYSPSNVSSGKASTHYAEYLLRISAKVPNKKYMLRKLYYLFENEDSDIFLGTECILQYFFTDLCAKIMECNQDLDFYPTSGKMWKDFLFSSSFAESEYQDNEWMLFIRLTLLFIKKSNSVWRAMKSRVFSKFPTKRFREMPINSLICIFSLFIASLHGADMKETSSKIILLATTAFDPCDKERHDVFIRAVQCIKYILDESLCDTSQVISTLITFMEKLDTKKDISLYVECCLCIGDKIVEINSLVRFLPFISDLDVENFLLITARCRTENNILWNTAIKRLKSPNFIVVINYIVEQLAIRFERSQILAAQNIRLVVQNLLDEKNYRSDVCSHFLRGFLEKFKDTTYSVELIVPVWLAVSLENLVADDIDDLSACVCKNLITSFRKNDLNFDYNADVSSTTNAVRWMLETVSRNSSKRWVNEVIAGWSELLVSPLQSILLKAERTTTMHCCRIASYLYLYLAKQIYKPPSECNFNRSPFVRLSKLLLQNVLLVHDFPPAFIREVIPNYMQGLLSLPIHSVPYLLRVLSYILEKYLDDIVLKEAFTDMLKKKPHLISALYASSTVGTNLFSFVSHIK</sequence>
<reference evidence="1 2" key="2">
    <citation type="submission" date="2018-11" db="EMBL/GenBank/DDBJ databases">
        <authorList>
            <consortium name="Pathogen Informatics"/>
        </authorList>
    </citation>
    <scope>NUCLEOTIDE SEQUENCE [LARGE SCALE GENOMIC DNA]</scope>
</reference>
<gene>
    <name evidence="1" type="ORF">TCLT_LOCUS9784</name>
</gene>
<dbReference type="Proteomes" id="UP000276776">
    <property type="component" value="Unassembled WGS sequence"/>
</dbReference>
<evidence type="ECO:0000313" key="2">
    <source>
        <dbReference type="Proteomes" id="UP000276776"/>
    </source>
</evidence>
<proteinExistence type="predicted"/>
<dbReference type="OrthoDB" id="8193282at2759"/>
<organism evidence="3">
    <name type="scientific">Thelazia callipaeda</name>
    <name type="common">Oriental eyeworm</name>
    <name type="synonym">Parasitic nematode</name>
    <dbReference type="NCBI Taxonomy" id="103827"/>
    <lineage>
        <taxon>Eukaryota</taxon>
        <taxon>Metazoa</taxon>
        <taxon>Ecdysozoa</taxon>
        <taxon>Nematoda</taxon>
        <taxon>Chromadorea</taxon>
        <taxon>Rhabditida</taxon>
        <taxon>Spirurina</taxon>
        <taxon>Spiruromorpha</taxon>
        <taxon>Thelazioidea</taxon>
        <taxon>Thelaziidae</taxon>
        <taxon>Thelazia</taxon>
    </lineage>
</organism>
<reference evidence="3" key="1">
    <citation type="submission" date="2017-02" db="UniProtKB">
        <authorList>
            <consortium name="WormBaseParasite"/>
        </authorList>
    </citation>
    <scope>IDENTIFICATION</scope>
</reference>
<dbReference type="OMA" id="RFREMPI"/>